<evidence type="ECO:0000313" key="7">
    <source>
        <dbReference type="EMBL" id="RSU16665.1"/>
    </source>
</evidence>
<keyword evidence="8" id="KW-1185">Reference proteome</keyword>
<dbReference type="PANTHER" id="PTHR10091">
    <property type="entry name" value="ALDOSE-1-EPIMERASE"/>
    <property type="match status" value="1"/>
</dbReference>
<accession>A0A430B8M5</accession>
<evidence type="ECO:0000256" key="3">
    <source>
        <dbReference type="ARBA" id="ARBA00023235"/>
    </source>
</evidence>
<evidence type="ECO:0000256" key="5">
    <source>
        <dbReference type="ARBA" id="ARBA00032300"/>
    </source>
</evidence>
<comment type="caution">
    <text evidence="7">The sequence shown here is derived from an EMBL/GenBank/DDBJ whole genome shotgun (WGS) entry which is preliminary data.</text>
</comment>
<evidence type="ECO:0000256" key="6">
    <source>
        <dbReference type="ARBA" id="ARBA00033373"/>
    </source>
</evidence>
<keyword evidence="3" id="KW-0413">Isomerase</keyword>
<dbReference type="GO" id="GO:0030246">
    <property type="term" value="F:carbohydrate binding"/>
    <property type="evidence" value="ECO:0007669"/>
    <property type="project" value="InterPro"/>
</dbReference>
<dbReference type="Pfam" id="PF01263">
    <property type="entry name" value="Aldose_epim"/>
    <property type="match status" value="1"/>
</dbReference>
<dbReference type="AlphaFoldDB" id="A0A430B8M5"/>
<dbReference type="OrthoDB" id="9779408at2"/>
<organism evidence="7 8">
    <name type="scientific">Vagococcus carniphilus</name>
    <dbReference type="NCBI Taxonomy" id="218144"/>
    <lineage>
        <taxon>Bacteria</taxon>
        <taxon>Bacillati</taxon>
        <taxon>Bacillota</taxon>
        <taxon>Bacilli</taxon>
        <taxon>Lactobacillales</taxon>
        <taxon>Enterococcaceae</taxon>
        <taxon>Vagococcus</taxon>
    </lineage>
</organism>
<sequence length="329" mass="36730">MNYTIQQDKKTGIDFITLENNNLSATFLNFGARWHNFLTPNKKGIKENILLSLDTPESILNDPAQFGALVGPVAGRIKQAKWNNISLEKNNGEHHIHGGSQGWWCQFWDYSIEETTHSIKVIFSLTDTKSGYPGPIHVTNTYELTNNSVLMTTSIVSESLTIVNPTNHVYFNLSGNAKETIKNHDLFINSKKILETDEDNIPTGKMLSIEKTGYDFSTLQPLHTALSKINGGIDDAYPLESNNPQITLYEPESSRQLSISSDRGAVVVFSTTGFNDTFKVNGQPMSSELGIAIETQELPDIPNHPKWGNIKLQPGIIKTFRTEYSINIK</sequence>
<reference evidence="7 8" key="1">
    <citation type="submission" date="2017-05" db="EMBL/GenBank/DDBJ databases">
        <title>Vagococcus spp. assemblies.</title>
        <authorList>
            <person name="Gulvik C.A."/>
        </authorList>
    </citation>
    <scope>NUCLEOTIDE SEQUENCE [LARGE SCALE GENOMIC DNA]</scope>
    <source>
        <strain evidence="7 8">SS1714</strain>
    </source>
</reference>
<dbReference type="CDD" id="cd09019">
    <property type="entry name" value="galactose_mutarotase_like"/>
    <property type="match status" value="1"/>
</dbReference>
<dbReference type="GeneID" id="95579984"/>
<name>A0A430B8M5_9ENTE</name>
<dbReference type="InterPro" id="IPR011013">
    <property type="entry name" value="Gal_mutarotase_sf_dom"/>
</dbReference>
<dbReference type="PANTHER" id="PTHR10091:SF0">
    <property type="entry name" value="GALACTOSE MUTAROTASE"/>
    <property type="match status" value="1"/>
</dbReference>
<keyword evidence="4" id="KW-0119">Carbohydrate metabolism</keyword>
<dbReference type="InterPro" id="IPR008183">
    <property type="entry name" value="Aldose_1/G6P_1-epimerase"/>
</dbReference>
<dbReference type="RefSeq" id="WP_126790720.1">
    <property type="nucleotide sequence ID" value="NZ_CP060720.1"/>
</dbReference>
<evidence type="ECO:0000256" key="1">
    <source>
        <dbReference type="ARBA" id="ARBA00006206"/>
    </source>
</evidence>
<evidence type="ECO:0000256" key="2">
    <source>
        <dbReference type="ARBA" id="ARBA00014165"/>
    </source>
</evidence>
<dbReference type="InterPro" id="IPR014718">
    <property type="entry name" value="GH-type_carb-bd"/>
</dbReference>
<dbReference type="InterPro" id="IPR018052">
    <property type="entry name" value="Ald1_epimerase_CS"/>
</dbReference>
<dbReference type="SUPFAM" id="SSF74650">
    <property type="entry name" value="Galactose mutarotase-like"/>
    <property type="match status" value="1"/>
</dbReference>
<comment type="similarity">
    <text evidence="1">Belongs to the aldose epimerase family.</text>
</comment>
<dbReference type="GO" id="GO:0004034">
    <property type="term" value="F:aldose 1-epimerase activity"/>
    <property type="evidence" value="ECO:0007669"/>
    <property type="project" value="TreeGrafter"/>
</dbReference>
<gene>
    <name evidence="7" type="ORF">CBF28_00320</name>
</gene>
<proteinExistence type="inferred from homology"/>
<dbReference type="Proteomes" id="UP000288028">
    <property type="component" value="Unassembled WGS sequence"/>
</dbReference>
<protein>
    <recommendedName>
        <fullName evidence="2">Aldose 1-epimerase</fullName>
    </recommendedName>
    <alternativeName>
        <fullName evidence="6">Galactose mutarotase</fullName>
    </alternativeName>
    <alternativeName>
        <fullName evidence="5">Type-1 mutarotase</fullName>
    </alternativeName>
</protein>
<evidence type="ECO:0000313" key="8">
    <source>
        <dbReference type="Proteomes" id="UP000288028"/>
    </source>
</evidence>
<dbReference type="Gene3D" id="2.70.98.10">
    <property type="match status" value="1"/>
</dbReference>
<dbReference type="InterPro" id="IPR047215">
    <property type="entry name" value="Galactose_mutarotase-like"/>
</dbReference>
<evidence type="ECO:0000256" key="4">
    <source>
        <dbReference type="ARBA" id="ARBA00023277"/>
    </source>
</evidence>
<dbReference type="PROSITE" id="PS00545">
    <property type="entry name" value="ALDOSE_1_EPIMERASE"/>
    <property type="match status" value="1"/>
</dbReference>
<dbReference type="GO" id="GO:0005737">
    <property type="term" value="C:cytoplasm"/>
    <property type="evidence" value="ECO:0007669"/>
    <property type="project" value="TreeGrafter"/>
</dbReference>
<dbReference type="GO" id="GO:0006006">
    <property type="term" value="P:glucose metabolic process"/>
    <property type="evidence" value="ECO:0007669"/>
    <property type="project" value="TreeGrafter"/>
</dbReference>
<dbReference type="GO" id="GO:0033499">
    <property type="term" value="P:galactose catabolic process via UDP-galactose, Leloir pathway"/>
    <property type="evidence" value="ECO:0007669"/>
    <property type="project" value="TreeGrafter"/>
</dbReference>
<dbReference type="EMBL" id="NGKB01000001">
    <property type="protein sequence ID" value="RSU16665.1"/>
    <property type="molecule type" value="Genomic_DNA"/>
</dbReference>